<dbReference type="Pfam" id="PF04479">
    <property type="entry name" value="RTA1"/>
    <property type="match status" value="1"/>
</dbReference>
<keyword evidence="4 5" id="KW-0472">Membrane</keyword>
<dbReference type="AlphaFoldDB" id="A0A0C9XIP2"/>
<keyword evidence="3 5" id="KW-1133">Transmembrane helix</keyword>
<dbReference type="EMBL" id="KN838693">
    <property type="protein sequence ID" value="KIJ97446.1"/>
    <property type="molecule type" value="Genomic_DNA"/>
</dbReference>
<evidence type="ECO:0000313" key="6">
    <source>
        <dbReference type="EMBL" id="KIJ97446.1"/>
    </source>
</evidence>
<dbReference type="PANTHER" id="PTHR31465:SF9">
    <property type="entry name" value="SPHINGOID LONG-CHAIN BASE TRANSPORTER RSB1"/>
    <property type="match status" value="1"/>
</dbReference>
<evidence type="ECO:0008006" key="8">
    <source>
        <dbReference type="Google" id="ProtNLM"/>
    </source>
</evidence>
<protein>
    <recommendedName>
        <fullName evidence="8">RTA1-like protein</fullName>
    </recommendedName>
</protein>
<feature type="transmembrane region" description="Helical" evidence="5">
    <location>
        <begin position="122"/>
        <end position="143"/>
    </location>
</feature>
<gene>
    <name evidence="6" type="ORF">K443DRAFT_244525</name>
</gene>
<dbReference type="PANTHER" id="PTHR31465">
    <property type="entry name" value="PROTEIN RTA1-RELATED"/>
    <property type="match status" value="1"/>
</dbReference>
<feature type="transmembrane region" description="Helical" evidence="5">
    <location>
        <begin position="242"/>
        <end position="260"/>
    </location>
</feature>
<evidence type="ECO:0000256" key="5">
    <source>
        <dbReference type="SAM" id="Phobius"/>
    </source>
</evidence>
<dbReference type="GO" id="GO:0000324">
    <property type="term" value="C:fungal-type vacuole"/>
    <property type="evidence" value="ECO:0007669"/>
    <property type="project" value="TreeGrafter"/>
</dbReference>
<feature type="transmembrane region" description="Helical" evidence="5">
    <location>
        <begin position="20"/>
        <end position="39"/>
    </location>
</feature>
<keyword evidence="2 5" id="KW-0812">Transmembrane</keyword>
<keyword evidence="7" id="KW-1185">Reference proteome</keyword>
<reference evidence="6 7" key="1">
    <citation type="submission" date="2014-04" db="EMBL/GenBank/DDBJ databases">
        <authorList>
            <consortium name="DOE Joint Genome Institute"/>
            <person name="Kuo A."/>
            <person name="Kohler A."/>
            <person name="Nagy L.G."/>
            <person name="Floudas D."/>
            <person name="Copeland A."/>
            <person name="Barry K.W."/>
            <person name="Cichocki N."/>
            <person name="Veneault-Fourrey C."/>
            <person name="LaButti K."/>
            <person name="Lindquist E.A."/>
            <person name="Lipzen A."/>
            <person name="Lundell T."/>
            <person name="Morin E."/>
            <person name="Murat C."/>
            <person name="Sun H."/>
            <person name="Tunlid A."/>
            <person name="Henrissat B."/>
            <person name="Grigoriev I.V."/>
            <person name="Hibbett D.S."/>
            <person name="Martin F."/>
            <person name="Nordberg H.P."/>
            <person name="Cantor M.N."/>
            <person name="Hua S.X."/>
        </authorList>
    </citation>
    <scope>NUCLEOTIDE SEQUENCE [LARGE SCALE GENOMIC DNA]</scope>
    <source>
        <strain evidence="6 7">LaAM-08-1</strain>
    </source>
</reference>
<evidence type="ECO:0000256" key="2">
    <source>
        <dbReference type="ARBA" id="ARBA00022692"/>
    </source>
</evidence>
<reference evidence="7" key="2">
    <citation type="submission" date="2015-01" db="EMBL/GenBank/DDBJ databases">
        <title>Evolutionary Origins and Diversification of the Mycorrhizal Mutualists.</title>
        <authorList>
            <consortium name="DOE Joint Genome Institute"/>
            <consortium name="Mycorrhizal Genomics Consortium"/>
            <person name="Kohler A."/>
            <person name="Kuo A."/>
            <person name="Nagy L.G."/>
            <person name="Floudas D."/>
            <person name="Copeland A."/>
            <person name="Barry K.W."/>
            <person name="Cichocki N."/>
            <person name="Veneault-Fourrey C."/>
            <person name="LaButti K."/>
            <person name="Lindquist E.A."/>
            <person name="Lipzen A."/>
            <person name="Lundell T."/>
            <person name="Morin E."/>
            <person name="Murat C."/>
            <person name="Riley R."/>
            <person name="Ohm R."/>
            <person name="Sun H."/>
            <person name="Tunlid A."/>
            <person name="Henrissat B."/>
            <person name="Grigoriev I.V."/>
            <person name="Hibbett D.S."/>
            <person name="Martin F."/>
        </authorList>
    </citation>
    <scope>NUCLEOTIDE SEQUENCE [LARGE SCALE GENOMIC DNA]</scope>
    <source>
        <strain evidence="7">LaAM-08-1</strain>
    </source>
</reference>
<dbReference type="InterPro" id="IPR007568">
    <property type="entry name" value="RTA1"/>
</dbReference>
<name>A0A0C9XIP2_9AGAR</name>
<comment type="subcellular location">
    <subcellularLocation>
        <location evidence="1">Membrane</location>
        <topology evidence="1">Multi-pass membrane protein</topology>
    </subcellularLocation>
</comment>
<evidence type="ECO:0000256" key="1">
    <source>
        <dbReference type="ARBA" id="ARBA00004141"/>
    </source>
</evidence>
<dbReference type="OrthoDB" id="3358017at2759"/>
<dbReference type="HOGENOM" id="CLU_033465_6_0_1"/>
<evidence type="ECO:0000313" key="7">
    <source>
        <dbReference type="Proteomes" id="UP000054477"/>
    </source>
</evidence>
<dbReference type="GO" id="GO:0005886">
    <property type="term" value="C:plasma membrane"/>
    <property type="evidence" value="ECO:0007669"/>
    <property type="project" value="TreeGrafter"/>
</dbReference>
<evidence type="ECO:0000256" key="3">
    <source>
        <dbReference type="ARBA" id="ARBA00022989"/>
    </source>
</evidence>
<sequence>MSNTTVDLSQVPYGYIPGVYVAYSMLAAFGSILAIHLFLIIRHRTWFLLPTVVMCTFLELLGWVARLWSHHKPTLYLPYMAQLATLILGPAHLLGAIYIIFGRVVELLGPKYSRLNPTRYSLIFTACDTLSTLLQVTGGTLASRRNANPDSGSRLMLIGFGIQLATLLAFSVCAIEFSYRYSKDIPVNSSKDSYRGPFSKGVKFTNLALTVAMLCLTTRIVYRLTALAGGWNGKAMHQEMLFNIFDGAMVIQAMVMFIMVHPGKNLRSEDVPSMNTRLPLADFNQKRDRV</sequence>
<evidence type="ECO:0000256" key="4">
    <source>
        <dbReference type="ARBA" id="ARBA00023136"/>
    </source>
</evidence>
<dbReference type="STRING" id="1095629.A0A0C9XIP2"/>
<feature type="transmembrane region" description="Helical" evidence="5">
    <location>
        <begin position="204"/>
        <end position="222"/>
    </location>
</feature>
<feature type="transmembrane region" description="Helical" evidence="5">
    <location>
        <begin position="80"/>
        <end position="101"/>
    </location>
</feature>
<accession>A0A0C9XIP2</accession>
<feature type="transmembrane region" description="Helical" evidence="5">
    <location>
        <begin position="46"/>
        <end position="68"/>
    </location>
</feature>
<proteinExistence type="predicted"/>
<organism evidence="6 7">
    <name type="scientific">Laccaria amethystina LaAM-08-1</name>
    <dbReference type="NCBI Taxonomy" id="1095629"/>
    <lineage>
        <taxon>Eukaryota</taxon>
        <taxon>Fungi</taxon>
        <taxon>Dikarya</taxon>
        <taxon>Basidiomycota</taxon>
        <taxon>Agaricomycotina</taxon>
        <taxon>Agaricomycetes</taxon>
        <taxon>Agaricomycetidae</taxon>
        <taxon>Agaricales</taxon>
        <taxon>Agaricineae</taxon>
        <taxon>Hydnangiaceae</taxon>
        <taxon>Laccaria</taxon>
    </lineage>
</organism>
<feature type="transmembrane region" description="Helical" evidence="5">
    <location>
        <begin position="155"/>
        <end position="175"/>
    </location>
</feature>
<dbReference type="Proteomes" id="UP000054477">
    <property type="component" value="Unassembled WGS sequence"/>
</dbReference>